<feature type="non-terminal residue" evidence="1">
    <location>
        <position position="45"/>
    </location>
</feature>
<protein>
    <submittedName>
        <fullName evidence="1">Uncharacterized protein</fullName>
    </submittedName>
</protein>
<sequence>MKTIELSAALGQAQVVENLKNFVGVDAQGATALMTQERLAVVAGG</sequence>
<reference evidence="1" key="1">
    <citation type="journal article" date="2012" name="PLoS ONE">
        <title>Gene sets for utilization of primary and secondary nutrition supplies in the distal gut of endangered iberian lynx.</title>
        <authorList>
            <person name="Alcaide M."/>
            <person name="Messina E."/>
            <person name="Richter M."/>
            <person name="Bargiela R."/>
            <person name="Peplies J."/>
            <person name="Huws S.A."/>
            <person name="Newbold C.J."/>
            <person name="Golyshin P.N."/>
            <person name="Simon M.A."/>
            <person name="Lopez G."/>
            <person name="Yakimov M.M."/>
            <person name="Ferrer M."/>
        </authorList>
    </citation>
    <scope>NUCLEOTIDE SEQUENCE</scope>
</reference>
<organism evidence="1">
    <name type="scientific">gut metagenome</name>
    <dbReference type="NCBI Taxonomy" id="749906"/>
    <lineage>
        <taxon>unclassified sequences</taxon>
        <taxon>metagenomes</taxon>
        <taxon>organismal metagenomes</taxon>
    </lineage>
</organism>
<dbReference type="AlphaFoldDB" id="J9G2K0"/>
<dbReference type="EMBL" id="AMCI01006754">
    <property type="protein sequence ID" value="EJW93799.1"/>
    <property type="molecule type" value="Genomic_DNA"/>
</dbReference>
<accession>J9G2K0</accession>
<proteinExistence type="predicted"/>
<comment type="caution">
    <text evidence="1">The sequence shown here is derived from an EMBL/GenBank/DDBJ whole genome shotgun (WGS) entry which is preliminary data.</text>
</comment>
<name>J9G2K0_9ZZZZ</name>
<evidence type="ECO:0000313" key="1">
    <source>
        <dbReference type="EMBL" id="EJW93799.1"/>
    </source>
</evidence>
<gene>
    <name evidence="1" type="ORF">EVA_18089</name>
</gene>